<dbReference type="InterPro" id="IPR042099">
    <property type="entry name" value="ANL_N_sf"/>
</dbReference>
<evidence type="ECO:0000256" key="2">
    <source>
        <dbReference type="ARBA" id="ARBA00022832"/>
    </source>
</evidence>
<dbReference type="InterPro" id="IPR000873">
    <property type="entry name" value="AMP-dep_synth/lig_dom"/>
</dbReference>
<dbReference type="GO" id="GO:0004467">
    <property type="term" value="F:long-chain fatty acid-CoA ligase activity"/>
    <property type="evidence" value="ECO:0007669"/>
    <property type="project" value="TreeGrafter"/>
</dbReference>
<accession>A0A2R5GGN4</accession>
<dbReference type="OrthoDB" id="3633556at2759"/>
<feature type="domain" description="AMP-dependent synthetase/ligase" evidence="5">
    <location>
        <begin position="50"/>
        <end position="153"/>
    </location>
</feature>
<dbReference type="Pfam" id="PF00501">
    <property type="entry name" value="AMP-binding"/>
    <property type="match status" value="1"/>
</dbReference>
<dbReference type="Gene3D" id="3.40.50.12780">
    <property type="entry name" value="N-terminal domain of ligase-like"/>
    <property type="match status" value="1"/>
</dbReference>
<proteinExistence type="predicted"/>
<dbReference type="Pfam" id="PF23562">
    <property type="entry name" value="AMP-binding_C_3"/>
    <property type="match status" value="1"/>
</dbReference>
<dbReference type="PANTHER" id="PTHR43272:SF32">
    <property type="entry name" value="AMP-DEPENDENT SYNTHETASE_LIGASE DOMAIN-CONTAINING PROTEIN"/>
    <property type="match status" value="1"/>
</dbReference>
<feature type="compositionally biased region" description="Low complexity" evidence="4">
    <location>
        <begin position="381"/>
        <end position="395"/>
    </location>
</feature>
<reference evidence="6 7" key="1">
    <citation type="submission" date="2017-12" db="EMBL/GenBank/DDBJ databases">
        <title>Sequencing, de novo assembly and annotation of complete genome of a new Thraustochytrid species, strain FCC1311.</title>
        <authorList>
            <person name="Sedici K."/>
            <person name="Godart F."/>
            <person name="Aiese Cigliano R."/>
            <person name="Sanseverino W."/>
            <person name="Barakat M."/>
            <person name="Ortet P."/>
            <person name="Marechal E."/>
            <person name="Cagnac O."/>
            <person name="Amato A."/>
        </authorList>
    </citation>
    <scope>NUCLEOTIDE SEQUENCE [LARGE SCALE GENOMIC DNA]</scope>
</reference>
<evidence type="ECO:0000256" key="3">
    <source>
        <dbReference type="ARBA" id="ARBA00023098"/>
    </source>
</evidence>
<evidence type="ECO:0000256" key="1">
    <source>
        <dbReference type="ARBA" id="ARBA00022598"/>
    </source>
</evidence>
<dbReference type="SUPFAM" id="SSF56801">
    <property type="entry name" value="Acetyl-CoA synthetase-like"/>
    <property type="match status" value="1"/>
</dbReference>
<evidence type="ECO:0000259" key="5">
    <source>
        <dbReference type="Pfam" id="PF00501"/>
    </source>
</evidence>
<evidence type="ECO:0000313" key="7">
    <source>
        <dbReference type="Proteomes" id="UP000241890"/>
    </source>
</evidence>
<gene>
    <name evidence="6" type="ORF">FCC1311_050511</name>
</gene>
<keyword evidence="3" id="KW-0443">Lipid metabolism</keyword>
<keyword evidence="7" id="KW-1185">Reference proteome</keyword>
<dbReference type="InParanoid" id="A0A2R5GGN4"/>
<sequence length="445" mass="47667">MDVLLPLVVTAFRESHHAVYFVRPYDLKTGTLIDRVKTVQPTAFLGVPRAAPMSREVQEYFAGIGIAILDVYGASESTGGVTGNSIKAHQFGTVGHTLPGMDVRVFQKAEGGDSAETGLGELREPARAKDIFHPSEEEQGEVCFRGRSVMLGYMANPKLGEEHVAEVERKNASAIDRHGWYHSGDKGACSKKNMFVITGRYKEIIIGAGGENIAPLPMEDAVKSLASGVANAIMIGDKRKFNIMLITLRAEGATGEFPGSDNLDPDVRSIGSDSTRTIQKAMTDSKWIEHVRDAISKTNANGDACQSNAWKIGRFTILPYDISIVGGELTPTLKLKRNFVDEKFKAVIDHVYAHEGDSKDLTYVPCPIDRVPRKISGDESAAGAANPEANVAEPVTAESGSPSEVTTEAKPANETDAAESKDAASPLAAKVDTTVPDVAQPQAAS</sequence>
<dbReference type="GO" id="GO:0016020">
    <property type="term" value="C:membrane"/>
    <property type="evidence" value="ECO:0007669"/>
    <property type="project" value="TreeGrafter"/>
</dbReference>
<evidence type="ECO:0000313" key="6">
    <source>
        <dbReference type="EMBL" id="GBG30066.1"/>
    </source>
</evidence>
<name>A0A2R5GGN4_9STRA</name>
<evidence type="ECO:0000256" key="4">
    <source>
        <dbReference type="SAM" id="MobiDB-lite"/>
    </source>
</evidence>
<protein>
    <submittedName>
        <fullName evidence="6">Long-chain-fatty-acid--CoA ligase ACSBG2</fullName>
    </submittedName>
</protein>
<dbReference type="AlphaFoldDB" id="A0A2R5GGN4"/>
<organism evidence="6 7">
    <name type="scientific">Hondaea fermentalgiana</name>
    <dbReference type="NCBI Taxonomy" id="2315210"/>
    <lineage>
        <taxon>Eukaryota</taxon>
        <taxon>Sar</taxon>
        <taxon>Stramenopiles</taxon>
        <taxon>Bigyra</taxon>
        <taxon>Labyrinthulomycetes</taxon>
        <taxon>Thraustochytrida</taxon>
        <taxon>Thraustochytriidae</taxon>
        <taxon>Hondaea</taxon>
    </lineage>
</organism>
<comment type="caution">
    <text evidence="6">The sequence shown here is derived from an EMBL/GenBank/DDBJ whole genome shotgun (WGS) entry which is preliminary data.</text>
</comment>
<keyword evidence="2" id="KW-0276">Fatty acid metabolism</keyword>
<dbReference type="PANTHER" id="PTHR43272">
    <property type="entry name" value="LONG-CHAIN-FATTY-ACID--COA LIGASE"/>
    <property type="match status" value="1"/>
</dbReference>
<dbReference type="GO" id="GO:0005783">
    <property type="term" value="C:endoplasmic reticulum"/>
    <property type="evidence" value="ECO:0007669"/>
    <property type="project" value="TreeGrafter"/>
</dbReference>
<dbReference type="Proteomes" id="UP000241890">
    <property type="component" value="Unassembled WGS sequence"/>
</dbReference>
<feature type="region of interest" description="Disordered" evidence="4">
    <location>
        <begin position="378"/>
        <end position="445"/>
    </location>
</feature>
<dbReference type="EMBL" id="BEYU01000070">
    <property type="protein sequence ID" value="GBG30066.1"/>
    <property type="molecule type" value="Genomic_DNA"/>
</dbReference>
<keyword evidence="1 6" id="KW-0436">Ligase</keyword>